<evidence type="ECO:0000256" key="1">
    <source>
        <dbReference type="ARBA" id="ARBA00004141"/>
    </source>
</evidence>
<dbReference type="AlphaFoldDB" id="A0A5C5U1H5"/>
<keyword evidence="3 6" id="KW-0812">Transmembrane</keyword>
<name>A0A5C5U1H5_9GAMM</name>
<evidence type="ECO:0000256" key="2">
    <source>
        <dbReference type="ARBA" id="ARBA00009399"/>
    </source>
</evidence>
<feature type="transmembrane region" description="Helical" evidence="6">
    <location>
        <begin position="104"/>
        <end position="124"/>
    </location>
</feature>
<feature type="transmembrane region" description="Helical" evidence="6">
    <location>
        <begin position="74"/>
        <end position="92"/>
    </location>
</feature>
<comment type="subcellular location">
    <subcellularLocation>
        <location evidence="1">Membrane</location>
        <topology evidence="1">Multi-pass membrane protein</topology>
    </subcellularLocation>
</comment>
<dbReference type="GO" id="GO:0000271">
    <property type="term" value="P:polysaccharide biosynthetic process"/>
    <property type="evidence" value="ECO:0007669"/>
    <property type="project" value="InterPro"/>
</dbReference>
<dbReference type="InterPro" id="IPR051401">
    <property type="entry name" value="GtrA_CellWall_Glycosyl"/>
</dbReference>
<organism evidence="8 9">
    <name type="scientific">Luteimonas wenzhouensis</name>
    <dbReference type="NCBI Taxonomy" id="2599615"/>
    <lineage>
        <taxon>Bacteria</taxon>
        <taxon>Pseudomonadati</taxon>
        <taxon>Pseudomonadota</taxon>
        <taxon>Gammaproteobacteria</taxon>
        <taxon>Lysobacterales</taxon>
        <taxon>Lysobacteraceae</taxon>
        <taxon>Luteimonas</taxon>
    </lineage>
</organism>
<dbReference type="GO" id="GO:0005886">
    <property type="term" value="C:plasma membrane"/>
    <property type="evidence" value="ECO:0007669"/>
    <property type="project" value="TreeGrafter"/>
</dbReference>
<evidence type="ECO:0000256" key="5">
    <source>
        <dbReference type="ARBA" id="ARBA00023136"/>
    </source>
</evidence>
<evidence type="ECO:0000259" key="7">
    <source>
        <dbReference type="Pfam" id="PF04138"/>
    </source>
</evidence>
<evidence type="ECO:0000256" key="4">
    <source>
        <dbReference type="ARBA" id="ARBA00022989"/>
    </source>
</evidence>
<dbReference type="PANTHER" id="PTHR38459:SF1">
    <property type="entry name" value="PROPHAGE BACTOPRENOL-LINKED GLUCOSE TRANSLOCASE HOMOLOG"/>
    <property type="match status" value="1"/>
</dbReference>
<comment type="similarity">
    <text evidence="2">Belongs to the GtrA family.</text>
</comment>
<evidence type="ECO:0000313" key="8">
    <source>
        <dbReference type="EMBL" id="TWT19569.1"/>
    </source>
</evidence>
<keyword evidence="4 6" id="KW-1133">Transmembrane helix</keyword>
<dbReference type="Pfam" id="PF04138">
    <property type="entry name" value="GtrA_DPMS_TM"/>
    <property type="match status" value="1"/>
</dbReference>
<dbReference type="PANTHER" id="PTHR38459">
    <property type="entry name" value="PROPHAGE BACTOPRENOL-LINKED GLUCOSE TRANSLOCASE HOMOLOG"/>
    <property type="match status" value="1"/>
</dbReference>
<keyword evidence="5 6" id="KW-0472">Membrane</keyword>
<dbReference type="Proteomes" id="UP000315949">
    <property type="component" value="Unassembled WGS sequence"/>
</dbReference>
<evidence type="ECO:0000256" key="3">
    <source>
        <dbReference type="ARBA" id="ARBA00022692"/>
    </source>
</evidence>
<proteinExistence type="inferred from homology"/>
<accession>A0A5C5U1H5</accession>
<evidence type="ECO:0000256" key="6">
    <source>
        <dbReference type="SAM" id="Phobius"/>
    </source>
</evidence>
<evidence type="ECO:0000313" key="9">
    <source>
        <dbReference type="Proteomes" id="UP000315949"/>
    </source>
</evidence>
<gene>
    <name evidence="8" type="ORF">FQY79_06885</name>
</gene>
<dbReference type="EMBL" id="VOHE01000003">
    <property type="protein sequence ID" value="TWT19569.1"/>
    <property type="molecule type" value="Genomic_DNA"/>
</dbReference>
<feature type="domain" description="GtrA/DPMS transmembrane" evidence="7">
    <location>
        <begin position="10"/>
        <end position="124"/>
    </location>
</feature>
<comment type="caution">
    <text evidence="8">The sequence shown here is derived from an EMBL/GenBank/DDBJ whole genome shotgun (WGS) entry which is preliminary data.</text>
</comment>
<reference evidence="8 9" key="1">
    <citation type="submission" date="2019-07" db="EMBL/GenBank/DDBJ databases">
        <title>Luteimonas sp. YD-1 nov., isolated from acidic soil.</title>
        <authorList>
            <person name="Zhou J."/>
        </authorList>
    </citation>
    <scope>NUCLEOTIDE SEQUENCE [LARGE SCALE GENOMIC DNA]</scope>
    <source>
        <strain evidence="8 9">YD-1</strain>
    </source>
</reference>
<keyword evidence="9" id="KW-1185">Reference proteome</keyword>
<dbReference type="RefSeq" id="WP_146312096.1">
    <property type="nucleotide sequence ID" value="NZ_VOHE01000003.1"/>
</dbReference>
<protein>
    <submittedName>
        <fullName evidence="8">GtrA family protein</fullName>
    </submittedName>
</protein>
<sequence>MTLRRQGSHFLAIGGLQWLLDWGVTVWLSHLGMLIQPANVTGRVSGAMLGYWLNGKFTFAGEHSAMGRVQFQRFAFLWLCTTAASTVAVGAVDDVLGLEWAWLAKPLVEIALGLVGFVLSRHWIYRR</sequence>
<dbReference type="InterPro" id="IPR007267">
    <property type="entry name" value="GtrA_DPMS_TM"/>
</dbReference>
<dbReference type="OrthoDB" id="5966606at2"/>